<dbReference type="AlphaFoldDB" id="A0AA37LXN3"/>
<feature type="transmembrane region" description="Helical" evidence="1">
    <location>
        <begin position="118"/>
        <end position="142"/>
    </location>
</feature>
<protein>
    <submittedName>
        <fullName evidence="2">Uncharacterized protein</fullName>
    </submittedName>
</protein>
<sequence>MKPEHQLSELVRTFPGPDADTVAFERIIRRRQVDVPEKLRLCLTGYEMNHPGLTESKVRHTLQYYGIDTLDAQYLAQDVLHCRKNYDYCKILAEKEGTVWPLGDVMQIAKAEREAEPVASMSIVIMMSISIVLVLVVLFCLFSKADAWLHSRL</sequence>
<comment type="caution">
    <text evidence="2">The sequence shown here is derived from an EMBL/GenBank/DDBJ whole genome shotgun (WGS) entry which is preliminary data.</text>
</comment>
<keyword evidence="1" id="KW-0812">Transmembrane</keyword>
<name>A0AA37LXN3_9PEZI</name>
<keyword evidence="1" id="KW-0472">Membrane</keyword>
<evidence type="ECO:0000313" key="3">
    <source>
        <dbReference type="Proteomes" id="UP001055172"/>
    </source>
</evidence>
<dbReference type="EMBL" id="BPPX01000040">
    <property type="protein sequence ID" value="GJC89305.1"/>
    <property type="molecule type" value="Genomic_DNA"/>
</dbReference>
<accession>A0AA37LXN3</accession>
<proteinExistence type="predicted"/>
<dbReference type="Proteomes" id="UP001055172">
    <property type="component" value="Unassembled WGS sequence"/>
</dbReference>
<evidence type="ECO:0000256" key="1">
    <source>
        <dbReference type="SAM" id="Phobius"/>
    </source>
</evidence>
<reference evidence="2 3" key="1">
    <citation type="submission" date="2021-07" db="EMBL/GenBank/DDBJ databases">
        <title>Genome data of Colletotrichum spaethianum.</title>
        <authorList>
            <person name="Utami Y.D."/>
            <person name="Hiruma K."/>
        </authorList>
    </citation>
    <scope>NUCLEOTIDE SEQUENCE [LARGE SCALE GENOMIC DNA]</scope>
    <source>
        <strain evidence="2 3">MAFF 242679</strain>
    </source>
</reference>
<organism evidence="2 3">
    <name type="scientific">Colletotrichum liriopes</name>
    <dbReference type="NCBI Taxonomy" id="708192"/>
    <lineage>
        <taxon>Eukaryota</taxon>
        <taxon>Fungi</taxon>
        <taxon>Dikarya</taxon>
        <taxon>Ascomycota</taxon>
        <taxon>Pezizomycotina</taxon>
        <taxon>Sordariomycetes</taxon>
        <taxon>Hypocreomycetidae</taxon>
        <taxon>Glomerellales</taxon>
        <taxon>Glomerellaceae</taxon>
        <taxon>Colletotrichum</taxon>
        <taxon>Colletotrichum spaethianum species complex</taxon>
    </lineage>
</organism>
<keyword evidence="3" id="KW-1185">Reference proteome</keyword>
<keyword evidence="1" id="KW-1133">Transmembrane helix</keyword>
<gene>
    <name evidence="2" type="ORF">ColLi_12143</name>
</gene>
<evidence type="ECO:0000313" key="2">
    <source>
        <dbReference type="EMBL" id="GJC89305.1"/>
    </source>
</evidence>